<name>A0AAJ5ZHA1_9CHLR</name>
<dbReference type="PROSITE" id="PS50943">
    <property type="entry name" value="HTH_CROC1"/>
    <property type="match status" value="1"/>
</dbReference>
<dbReference type="Gene3D" id="1.10.260.40">
    <property type="entry name" value="lambda repressor-like DNA-binding domains"/>
    <property type="match status" value="1"/>
</dbReference>
<dbReference type="EMBL" id="WMBE01000001">
    <property type="protein sequence ID" value="MDG0866404.1"/>
    <property type="molecule type" value="Genomic_DNA"/>
</dbReference>
<dbReference type="CDD" id="cd00093">
    <property type="entry name" value="HTH_XRE"/>
    <property type="match status" value="1"/>
</dbReference>
<proteinExistence type="predicted"/>
<dbReference type="InterPro" id="IPR010982">
    <property type="entry name" value="Lambda_DNA-bd_dom_sf"/>
</dbReference>
<dbReference type="SUPFAM" id="SSF47413">
    <property type="entry name" value="lambda repressor-like DNA-binding domains"/>
    <property type="match status" value="1"/>
</dbReference>
<dbReference type="Proteomes" id="UP001219901">
    <property type="component" value="Chromosome"/>
</dbReference>
<protein>
    <submittedName>
        <fullName evidence="3">Helix-turn-helix domain-containing protein</fullName>
    </submittedName>
</protein>
<dbReference type="Pfam" id="PF01381">
    <property type="entry name" value="HTH_3"/>
    <property type="match status" value="1"/>
</dbReference>
<dbReference type="AlphaFoldDB" id="A0AAJ5ZHA1"/>
<reference evidence="4" key="3">
    <citation type="submission" date="2023-06" db="EMBL/GenBank/DDBJ databases">
        <title>Pangenomics reveal diversification of enzyme families and niche specialization in globally abundant SAR202 bacteria.</title>
        <authorList>
            <person name="Saw J.H.W."/>
        </authorList>
    </citation>
    <scope>NUCLEOTIDE SEQUENCE [LARGE SCALE GENOMIC DNA]</scope>
    <source>
        <strain evidence="4">JH1073</strain>
    </source>
</reference>
<dbReference type="Proteomes" id="UP001321249">
    <property type="component" value="Unassembled WGS sequence"/>
</dbReference>
<dbReference type="GO" id="GO:0003677">
    <property type="term" value="F:DNA binding"/>
    <property type="evidence" value="ECO:0007669"/>
    <property type="project" value="InterPro"/>
</dbReference>
<reference evidence="4 5" key="1">
    <citation type="submission" date="2019-11" db="EMBL/GenBank/DDBJ databases">
        <authorList>
            <person name="Cho J.-C."/>
        </authorList>
    </citation>
    <scope>NUCLEOTIDE SEQUENCE [LARGE SCALE GENOMIC DNA]</scope>
    <source>
        <strain evidence="3 4">JH1073</strain>
        <strain evidence="2 5">JH702</strain>
    </source>
</reference>
<accession>A0AAJ5ZHA1</accession>
<evidence type="ECO:0000313" key="2">
    <source>
        <dbReference type="EMBL" id="MDG0866404.1"/>
    </source>
</evidence>
<gene>
    <name evidence="2" type="ORF">GKO46_04875</name>
    <name evidence="3" type="ORF">GKO48_04385</name>
</gene>
<evidence type="ECO:0000313" key="4">
    <source>
        <dbReference type="Proteomes" id="UP001219901"/>
    </source>
</evidence>
<reference evidence="3" key="2">
    <citation type="journal article" date="2023" name="Nat. Commun.">
        <title>Cultivation of marine bacteria of the SAR202 clade.</title>
        <authorList>
            <person name="Lim Y."/>
            <person name="Seo J.H."/>
            <person name="Giovannoni S.J."/>
            <person name="Kang I."/>
            <person name="Cho J.C."/>
        </authorList>
    </citation>
    <scope>NUCLEOTIDE SEQUENCE</scope>
    <source>
        <strain evidence="3">JH1073</strain>
    </source>
</reference>
<dbReference type="SMART" id="SM00530">
    <property type="entry name" value="HTH_XRE"/>
    <property type="match status" value="1"/>
</dbReference>
<feature type="domain" description="HTH cro/C1-type" evidence="1">
    <location>
        <begin position="50"/>
        <end position="105"/>
    </location>
</feature>
<dbReference type="RefSeq" id="WP_342822160.1">
    <property type="nucleotide sequence ID" value="NZ_CP046146.1"/>
</dbReference>
<dbReference type="EMBL" id="CP046147">
    <property type="protein sequence ID" value="WFG38882.1"/>
    <property type="molecule type" value="Genomic_DNA"/>
</dbReference>
<dbReference type="InterPro" id="IPR001387">
    <property type="entry name" value="Cro/C1-type_HTH"/>
</dbReference>
<keyword evidence="4" id="KW-1185">Reference proteome</keyword>
<organism evidence="3 4">
    <name type="scientific">Candidatus Lucifugimonas marina</name>
    <dbReference type="NCBI Taxonomy" id="3038979"/>
    <lineage>
        <taxon>Bacteria</taxon>
        <taxon>Bacillati</taxon>
        <taxon>Chloroflexota</taxon>
        <taxon>Dehalococcoidia</taxon>
        <taxon>SAR202 cluster</taxon>
        <taxon>Candidatus Lucifugimonadales</taxon>
        <taxon>Candidatus Lucifugimonadaceae</taxon>
        <taxon>Candidatus Lucifugimonas</taxon>
    </lineage>
</organism>
<evidence type="ECO:0000313" key="3">
    <source>
        <dbReference type="EMBL" id="WFG38882.1"/>
    </source>
</evidence>
<evidence type="ECO:0000259" key="1">
    <source>
        <dbReference type="PROSITE" id="PS50943"/>
    </source>
</evidence>
<evidence type="ECO:0000313" key="5">
    <source>
        <dbReference type="Proteomes" id="UP001321249"/>
    </source>
</evidence>
<sequence length="136" mass="14854">MSVSRICQNLAGLAEIPYITVCQSGGMDQPSSNSAKWMLEAAEDPFAVVLARLRHQVGCSLYRLAEIGELDRPYLHRLENGTKTNPSRETVLKISAALIRSGADVLVIDRLLLASGNLPIFMLAGVPSIFESENQR</sequence>